<dbReference type="GO" id="GO:0006355">
    <property type="term" value="P:regulation of DNA-templated transcription"/>
    <property type="evidence" value="ECO:0007669"/>
    <property type="project" value="InterPro"/>
</dbReference>
<organism evidence="1 2">
    <name type="scientific">Desulfosporosinus lacus DSM 15449</name>
    <dbReference type="NCBI Taxonomy" id="1121420"/>
    <lineage>
        <taxon>Bacteria</taxon>
        <taxon>Bacillati</taxon>
        <taxon>Bacillota</taxon>
        <taxon>Clostridia</taxon>
        <taxon>Eubacteriales</taxon>
        <taxon>Desulfitobacteriaceae</taxon>
        <taxon>Desulfosporosinus</taxon>
    </lineage>
</organism>
<dbReference type="AlphaFoldDB" id="A0A1M6G0C9"/>
<proteinExistence type="predicted"/>
<name>A0A1M6G0C9_9FIRM</name>
<reference evidence="2" key="1">
    <citation type="submission" date="2016-11" db="EMBL/GenBank/DDBJ databases">
        <authorList>
            <person name="Varghese N."/>
            <person name="Submissions S."/>
        </authorList>
    </citation>
    <scope>NUCLEOTIDE SEQUENCE [LARGE SCALE GENOMIC DNA]</scope>
    <source>
        <strain evidence="2">DSM 15449</strain>
    </source>
</reference>
<dbReference type="Gene3D" id="1.10.1220.10">
    <property type="entry name" value="Met repressor-like"/>
    <property type="match status" value="1"/>
</dbReference>
<gene>
    <name evidence="1" type="ORF">SAMN02746098_05037</name>
</gene>
<evidence type="ECO:0000313" key="1">
    <source>
        <dbReference type="EMBL" id="SHJ03465.1"/>
    </source>
</evidence>
<protein>
    <submittedName>
        <fullName evidence="1">Uncharacterized protein</fullName>
    </submittedName>
</protein>
<dbReference type="EMBL" id="FQXJ01000034">
    <property type="protein sequence ID" value="SHJ03465.1"/>
    <property type="molecule type" value="Genomic_DNA"/>
</dbReference>
<dbReference type="InterPro" id="IPR013321">
    <property type="entry name" value="Arc_rbn_hlx_hlx"/>
</dbReference>
<sequence length="51" mass="5944">MRKKFTTMFEESIIERLKIQAILEKTDVSKILEKLAIEYLAKNEGRDSSPT</sequence>
<keyword evidence="2" id="KW-1185">Reference proteome</keyword>
<dbReference type="RefSeq" id="WP_200797990.1">
    <property type="nucleotide sequence ID" value="NZ_FQXJ01000034.1"/>
</dbReference>
<evidence type="ECO:0000313" key="2">
    <source>
        <dbReference type="Proteomes" id="UP000183954"/>
    </source>
</evidence>
<accession>A0A1M6G0C9</accession>
<dbReference type="Proteomes" id="UP000183954">
    <property type="component" value="Unassembled WGS sequence"/>
</dbReference>